<keyword evidence="7" id="KW-0249">Electron transport</keyword>
<keyword evidence="5 12" id="KW-0812">Transmembrane</keyword>
<feature type="transmembrane region" description="Helical" evidence="12">
    <location>
        <begin position="12"/>
        <end position="33"/>
    </location>
</feature>
<evidence type="ECO:0000256" key="4">
    <source>
        <dbReference type="ARBA" id="ARBA00022617"/>
    </source>
</evidence>
<keyword evidence="10 12" id="KW-0472">Membrane</keyword>
<organism evidence="14 15">
    <name type="scientific">Aeromicrobium alkaliterrae</name>
    <dbReference type="NCBI Taxonomy" id="302168"/>
    <lineage>
        <taxon>Bacteria</taxon>
        <taxon>Bacillati</taxon>
        <taxon>Actinomycetota</taxon>
        <taxon>Actinomycetes</taxon>
        <taxon>Propionibacteriales</taxon>
        <taxon>Nocardioidaceae</taxon>
        <taxon>Aeromicrobium</taxon>
    </lineage>
</organism>
<dbReference type="SUPFAM" id="SSF81342">
    <property type="entry name" value="Transmembrane di-heme cytochromes"/>
    <property type="match status" value="1"/>
</dbReference>
<reference evidence="15" key="1">
    <citation type="journal article" date="2019" name="Int. J. Syst. Evol. Microbiol.">
        <title>The Global Catalogue of Microorganisms (GCM) 10K type strain sequencing project: providing services to taxonomists for standard genome sequencing and annotation.</title>
        <authorList>
            <consortium name="The Broad Institute Genomics Platform"/>
            <consortium name="The Broad Institute Genome Sequencing Center for Infectious Disease"/>
            <person name="Wu L."/>
            <person name="Ma J."/>
        </authorList>
    </citation>
    <scope>NUCLEOTIDE SEQUENCE [LARGE SCALE GENOMIC DNA]</scope>
    <source>
        <strain evidence="15">JCM 13518</strain>
    </source>
</reference>
<keyword evidence="3" id="KW-1003">Cell membrane</keyword>
<feature type="transmembrane region" description="Helical" evidence="12">
    <location>
        <begin position="111"/>
        <end position="129"/>
    </location>
</feature>
<evidence type="ECO:0000256" key="2">
    <source>
        <dbReference type="ARBA" id="ARBA00022448"/>
    </source>
</evidence>
<keyword evidence="2" id="KW-0813">Transport</keyword>
<feature type="domain" description="Cytochrome b561 bacterial/Ni-hydrogenase" evidence="13">
    <location>
        <begin position="10"/>
        <end position="185"/>
    </location>
</feature>
<dbReference type="InterPro" id="IPR052168">
    <property type="entry name" value="Cytochrome_b561_oxidase"/>
</dbReference>
<dbReference type="InterPro" id="IPR016174">
    <property type="entry name" value="Di-haem_cyt_TM"/>
</dbReference>
<evidence type="ECO:0000259" key="13">
    <source>
        <dbReference type="Pfam" id="PF01292"/>
    </source>
</evidence>
<sequence length="186" mass="20433">MRLLNGPQGYGSVTVLLHWLTVGLLTLQLVLGYGMEAFSEALFEQDSSGGSGGDRVRAGDDQLVFLHAGLGVLILAVATIRLLWRLATPLPPWSERLGPVARTIESWTERVLYATLFVIPLSGLALLFLSGEERELEDRREWLPPLDVVSDDLMVGLHVGGHLTLYVALAVHVGLAIRRRTLSRML</sequence>
<evidence type="ECO:0000256" key="3">
    <source>
        <dbReference type="ARBA" id="ARBA00022475"/>
    </source>
</evidence>
<keyword evidence="15" id="KW-1185">Reference proteome</keyword>
<comment type="similarity">
    <text evidence="11">Belongs to the cytochrome b561 family.</text>
</comment>
<feature type="transmembrane region" description="Helical" evidence="12">
    <location>
        <begin position="153"/>
        <end position="177"/>
    </location>
</feature>
<gene>
    <name evidence="14" type="ORF">GCM10009710_30220</name>
</gene>
<evidence type="ECO:0000256" key="5">
    <source>
        <dbReference type="ARBA" id="ARBA00022692"/>
    </source>
</evidence>
<feature type="transmembrane region" description="Helical" evidence="12">
    <location>
        <begin position="64"/>
        <end position="84"/>
    </location>
</feature>
<comment type="caution">
    <text evidence="14">The sequence shown here is derived from an EMBL/GenBank/DDBJ whole genome shotgun (WGS) entry which is preliminary data.</text>
</comment>
<evidence type="ECO:0000256" key="11">
    <source>
        <dbReference type="ARBA" id="ARBA00037975"/>
    </source>
</evidence>
<keyword evidence="4" id="KW-0349">Heme</keyword>
<evidence type="ECO:0000256" key="1">
    <source>
        <dbReference type="ARBA" id="ARBA00004651"/>
    </source>
</evidence>
<comment type="subcellular location">
    <subcellularLocation>
        <location evidence="1">Cell membrane</location>
        <topology evidence="1">Multi-pass membrane protein</topology>
    </subcellularLocation>
</comment>
<dbReference type="Pfam" id="PF01292">
    <property type="entry name" value="Ni_hydr_CYTB"/>
    <property type="match status" value="1"/>
</dbReference>
<evidence type="ECO:0000256" key="10">
    <source>
        <dbReference type="ARBA" id="ARBA00023136"/>
    </source>
</evidence>
<evidence type="ECO:0000256" key="7">
    <source>
        <dbReference type="ARBA" id="ARBA00022982"/>
    </source>
</evidence>
<evidence type="ECO:0000313" key="15">
    <source>
        <dbReference type="Proteomes" id="UP001501057"/>
    </source>
</evidence>
<keyword evidence="8 12" id="KW-1133">Transmembrane helix</keyword>
<keyword evidence="6" id="KW-0479">Metal-binding</keyword>
<dbReference type="PANTHER" id="PTHR30529">
    <property type="entry name" value="CYTOCHROME B561"/>
    <property type="match status" value="1"/>
</dbReference>
<proteinExistence type="inferred from homology"/>
<evidence type="ECO:0000256" key="8">
    <source>
        <dbReference type="ARBA" id="ARBA00022989"/>
    </source>
</evidence>
<evidence type="ECO:0000256" key="6">
    <source>
        <dbReference type="ARBA" id="ARBA00022723"/>
    </source>
</evidence>
<evidence type="ECO:0000313" key="14">
    <source>
        <dbReference type="EMBL" id="GAA1748111.1"/>
    </source>
</evidence>
<dbReference type="InterPro" id="IPR011577">
    <property type="entry name" value="Cyt_b561_bac/Ni-Hgenase"/>
</dbReference>
<accession>A0ABP4W8Y4</accession>
<dbReference type="PANTHER" id="PTHR30529:SF1">
    <property type="entry name" value="CYTOCHROME B561 HOMOLOG 2"/>
    <property type="match status" value="1"/>
</dbReference>
<dbReference type="EMBL" id="BAAAME010000005">
    <property type="protein sequence ID" value="GAA1748111.1"/>
    <property type="molecule type" value="Genomic_DNA"/>
</dbReference>
<evidence type="ECO:0000256" key="9">
    <source>
        <dbReference type="ARBA" id="ARBA00023004"/>
    </source>
</evidence>
<evidence type="ECO:0000256" key="12">
    <source>
        <dbReference type="SAM" id="Phobius"/>
    </source>
</evidence>
<keyword evidence="9" id="KW-0408">Iron</keyword>
<dbReference type="Proteomes" id="UP001501057">
    <property type="component" value="Unassembled WGS sequence"/>
</dbReference>
<protein>
    <recommendedName>
        <fullName evidence="13">Cytochrome b561 bacterial/Ni-hydrogenase domain-containing protein</fullName>
    </recommendedName>
</protein>
<dbReference type="RefSeq" id="WP_344203093.1">
    <property type="nucleotide sequence ID" value="NZ_BAAAME010000005.1"/>
</dbReference>
<name>A0ABP4W8Y4_9ACTN</name>